<organism evidence="1 2">
    <name type="scientific">Armillaria borealis</name>
    <dbReference type="NCBI Taxonomy" id="47425"/>
    <lineage>
        <taxon>Eukaryota</taxon>
        <taxon>Fungi</taxon>
        <taxon>Dikarya</taxon>
        <taxon>Basidiomycota</taxon>
        <taxon>Agaricomycotina</taxon>
        <taxon>Agaricomycetes</taxon>
        <taxon>Agaricomycetidae</taxon>
        <taxon>Agaricales</taxon>
        <taxon>Marasmiineae</taxon>
        <taxon>Physalacriaceae</taxon>
        <taxon>Armillaria</taxon>
    </lineage>
</organism>
<dbReference type="Proteomes" id="UP001175226">
    <property type="component" value="Unassembled WGS sequence"/>
</dbReference>
<dbReference type="AlphaFoldDB" id="A0AA39JI29"/>
<evidence type="ECO:0000313" key="1">
    <source>
        <dbReference type="EMBL" id="KAK0442181.1"/>
    </source>
</evidence>
<protein>
    <submittedName>
        <fullName evidence="1">Uncharacterized protein</fullName>
    </submittedName>
</protein>
<gene>
    <name evidence="1" type="ORF">EV421DRAFT_1809874</name>
</gene>
<sequence length="88" mass="10387">MWMWRLDKQKLVAFWTLRAILNHPARIYSTVLCSCCVGHEGHYGFIVLLFVLLSFLCRFRSTQSMSLLLHFLTALSCIGLRPRRNRWS</sequence>
<proteinExistence type="predicted"/>
<dbReference type="EMBL" id="JAUEPT010000027">
    <property type="protein sequence ID" value="KAK0442181.1"/>
    <property type="molecule type" value="Genomic_DNA"/>
</dbReference>
<accession>A0AA39JI29</accession>
<name>A0AA39JI29_9AGAR</name>
<keyword evidence="2" id="KW-1185">Reference proteome</keyword>
<evidence type="ECO:0000313" key="2">
    <source>
        <dbReference type="Proteomes" id="UP001175226"/>
    </source>
</evidence>
<reference evidence="1" key="1">
    <citation type="submission" date="2023-06" db="EMBL/GenBank/DDBJ databases">
        <authorList>
            <consortium name="Lawrence Berkeley National Laboratory"/>
            <person name="Ahrendt S."/>
            <person name="Sahu N."/>
            <person name="Indic B."/>
            <person name="Wong-Bajracharya J."/>
            <person name="Merenyi Z."/>
            <person name="Ke H.-M."/>
            <person name="Monk M."/>
            <person name="Kocsube S."/>
            <person name="Drula E."/>
            <person name="Lipzen A."/>
            <person name="Balint B."/>
            <person name="Henrissat B."/>
            <person name="Andreopoulos B."/>
            <person name="Martin F.M."/>
            <person name="Harder C.B."/>
            <person name="Rigling D."/>
            <person name="Ford K.L."/>
            <person name="Foster G.D."/>
            <person name="Pangilinan J."/>
            <person name="Papanicolaou A."/>
            <person name="Barry K."/>
            <person name="LaButti K."/>
            <person name="Viragh M."/>
            <person name="Koriabine M."/>
            <person name="Yan M."/>
            <person name="Riley R."/>
            <person name="Champramary S."/>
            <person name="Plett K.L."/>
            <person name="Tsai I.J."/>
            <person name="Slot J."/>
            <person name="Sipos G."/>
            <person name="Plett J."/>
            <person name="Nagy L.G."/>
            <person name="Grigoriev I.V."/>
        </authorList>
    </citation>
    <scope>NUCLEOTIDE SEQUENCE</scope>
    <source>
        <strain evidence="1">FPL87.14</strain>
    </source>
</reference>
<comment type="caution">
    <text evidence="1">The sequence shown here is derived from an EMBL/GenBank/DDBJ whole genome shotgun (WGS) entry which is preliminary data.</text>
</comment>